<gene>
    <name evidence="1" type="ORF">OEV98_06580</name>
</gene>
<dbReference type="AlphaFoldDB" id="A0AAE3IRP0"/>
<evidence type="ECO:0000313" key="1">
    <source>
        <dbReference type="EMBL" id="MCU9613216.1"/>
    </source>
</evidence>
<dbReference type="EMBL" id="JAOUSF010000002">
    <property type="protein sequence ID" value="MCU9613216.1"/>
    <property type="molecule type" value="Genomic_DNA"/>
</dbReference>
<dbReference type="SUPFAM" id="SSF81301">
    <property type="entry name" value="Nucleotidyltransferase"/>
    <property type="match status" value="1"/>
</dbReference>
<comment type="caution">
    <text evidence="1">The sequence shown here is derived from an EMBL/GenBank/DDBJ whole genome shotgun (WGS) entry which is preliminary data.</text>
</comment>
<protein>
    <submittedName>
        <fullName evidence="1">GrpB family protein</fullName>
    </submittedName>
</protein>
<dbReference type="PANTHER" id="PTHR34822">
    <property type="entry name" value="GRPB DOMAIN PROTEIN (AFU_ORTHOLOGUE AFUA_1G01530)"/>
    <property type="match status" value="1"/>
</dbReference>
<dbReference type="Proteomes" id="UP001209318">
    <property type="component" value="Unassembled WGS sequence"/>
</dbReference>
<name>A0AAE3IRP0_9BACI</name>
<organism evidence="1 2">
    <name type="scientific">Perspicuibacillus lycopersici</name>
    <dbReference type="NCBI Taxonomy" id="1325689"/>
    <lineage>
        <taxon>Bacteria</taxon>
        <taxon>Bacillati</taxon>
        <taxon>Bacillota</taxon>
        <taxon>Bacilli</taxon>
        <taxon>Bacillales</taxon>
        <taxon>Bacillaceae</taxon>
        <taxon>Perspicuibacillus</taxon>
    </lineage>
</organism>
<dbReference type="Gene3D" id="3.30.460.10">
    <property type="entry name" value="Beta Polymerase, domain 2"/>
    <property type="match status" value="1"/>
</dbReference>
<dbReference type="InterPro" id="IPR007344">
    <property type="entry name" value="GrpB/CoaE"/>
</dbReference>
<dbReference type="PANTHER" id="PTHR34822:SF1">
    <property type="entry name" value="GRPB FAMILY PROTEIN"/>
    <property type="match status" value="1"/>
</dbReference>
<dbReference type="RefSeq" id="WP_263072427.1">
    <property type="nucleotide sequence ID" value="NZ_JAOUSF010000002.1"/>
</dbReference>
<accession>A0AAE3IRP0</accession>
<sequence>MRKVEVTQYNNDWPAKFQQEADKIGAIFGTEIIDIYHIGSTSVPGLSAKPIIDSMVVVKNLHHVDNFNNEMMAIGYEPKGENGIPRRRYFQKGGDNRTHHVHIYAQGDPNIDRHLAFRDYLRTHPDALKQYGQLKEALANQFPTDIAAYIAGKEQLVLAIEKKAVAWYQRK</sequence>
<keyword evidence="2" id="KW-1185">Reference proteome</keyword>
<evidence type="ECO:0000313" key="2">
    <source>
        <dbReference type="Proteomes" id="UP001209318"/>
    </source>
</evidence>
<reference evidence="1" key="1">
    <citation type="submission" date="2022-10" db="EMBL/GenBank/DDBJ databases">
        <title>Description of Fervidibacillus gen. nov. in the family Fervidibacillaceae fam. nov. with two species, Fervidibacillus albus sp. nov., and Fervidibacillus halotolerans sp. nov., isolated from tidal flat sediments.</title>
        <authorList>
            <person name="Kwon K.K."/>
            <person name="Yang S.-H."/>
        </authorList>
    </citation>
    <scope>NUCLEOTIDE SEQUENCE</scope>
    <source>
        <strain evidence="1">JCM 19140</strain>
    </source>
</reference>
<proteinExistence type="predicted"/>
<dbReference type="Pfam" id="PF04229">
    <property type="entry name" value="GrpB"/>
    <property type="match status" value="1"/>
</dbReference>
<dbReference type="InterPro" id="IPR043519">
    <property type="entry name" value="NT_sf"/>
</dbReference>